<evidence type="ECO:0000313" key="2">
    <source>
        <dbReference type="EMBL" id="OCT69262.1"/>
    </source>
</evidence>
<sequence length="104" mass="11562">MPHKSKMALAQLLNFFSLLIRLVVINQSSVPWQLKNWESLHMSQLHTLLTISPLIRQNICTTAPSTALSQASDLAPVGDIEPSLTEIAYDAKHRNQELEDACAP</sequence>
<evidence type="ECO:0000313" key="3">
    <source>
        <dbReference type="Proteomes" id="UP000694892"/>
    </source>
</evidence>
<protein>
    <submittedName>
        <fullName evidence="2">Uncharacterized protein</fullName>
    </submittedName>
</protein>
<evidence type="ECO:0000256" key="1">
    <source>
        <dbReference type="SAM" id="SignalP"/>
    </source>
</evidence>
<dbReference type="AlphaFoldDB" id="A0A974C9Z0"/>
<dbReference type="EMBL" id="CM004480">
    <property type="protein sequence ID" value="OCT69262.1"/>
    <property type="molecule type" value="Genomic_DNA"/>
</dbReference>
<reference evidence="3" key="1">
    <citation type="journal article" date="2016" name="Nature">
        <title>Genome evolution in the allotetraploid frog Xenopus laevis.</title>
        <authorList>
            <person name="Session A.M."/>
            <person name="Uno Y."/>
            <person name="Kwon T."/>
            <person name="Chapman J.A."/>
            <person name="Toyoda A."/>
            <person name="Takahashi S."/>
            <person name="Fukui A."/>
            <person name="Hikosaka A."/>
            <person name="Suzuki A."/>
            <person name="Kondo M."/>
            <person name="van Heeringen S.J."/>
            <person name="Quigley I."/>
            <person name="Heinz S."/>
            <person name="Ogino H."/>
            <person name="Ochi H."/>
            <person name="Hellsten U."/>
            <person name="Lyons J.B."/>
            <person name="Simakov O."/>
            <person name="Putnam N."/>
            <person name="Stites J."/>
            <person name="Kuroki Y."/>
            <person name="Tanaka T."/>
            <person name="Michiue T."/>
            <person name="Watanabe M."/>
            <person name="Bogdanovic O."/>
            <person name="Lister R."/>
            <person name="Georgiou G."/>
            <person name="Paranjpe S.S."/>
            <person name="van Kruijsbergen I."/>
            <person name="Shu S."/>
            <person name="Carlson J."/>
            <person name="Kinoshita T."/>
            <person name="Ohta Y."/>
            <person name="Mawaribuchi S."/>
            <person name="Jenkins J."/>
            <person name="Grimwood J."/>
            <person name="Schmutz J."/>
            <person name="Mitros T."/>
            <person name="Mozaffari S.V."/>
            <person name="Suzuki Y."/>
            <person name="Haramoto Y."/>
            <person name="Yamamoto T.S."/>
            <person name="Takagi C."/>
            <person name="Heald R."/>
            <person name="Miller K."/>
            <person name="Haudenschild C."/>
            <person name="Kitzman J."/>
            <person name="Nakayama T."/>
            <person name="Izutsu Y."/>
            <person name="Robert J."/>
            <person name="Fortriede J."/>
            <person name="Burns K."/>
            <person name="Lotay V."/>
            <person name="Karimi K."/>
            <person name="Yasuoka Y."/>
            <person name="Dichmann D.S."/>
            <person name="Flajnik M.F."/>
            <person name="Houston D.W."/>
            <person name="Shendure J."/>
            <person name="DuPasquier L."/>
            <person name="Vize P.D."/>
            <person name="Zorn A.M."/>
            <person name="Ito M."/>
            <person name="Marcotte E.M."/>
            <person name="Wallingford J.B."/>
            <person name="Ito Y."/>
            <person name="Asashima M."/>
            <person name="Ueno N."/>
            <person name="Matsuda Y."/>
            <person name="Veenstra G.J."/>
            <person name="Fujiyama A."/>
            <person name="Harland R.M."/>
            <person name="Taira M."/>
            <person name="Rokhsar D.S."/>
        </authorList>
    </citation>
    <scope>NUCLEOTIDE SEQUENCE [LARGE SCALE GENOMIC DNA]</scope>
    <source>
        <strain evidence="3">J</strain>
    </source>
</reference>
<feature type="chain" id="PRO_5037033610" evidence="1">
    <location>
        <begin position="28"/>
        <end position="104"/>
    </location>
</feature>
<gene>
    <name evidence="2" type="ORF">XELAEV_18040573mg</name>
</gene>
<accession>A0A974C9Z0</accession>
<keyword evidence="1" id="KW-0732">Signal</keyword>
<feature type="signal peptide" evidence="1">
    <location>
        <begin position="1"/>
        <end position="27"/>
    </location>
</feature>
<proteinExistence type="predicted"/>
<organism evidence="2 3">
    <name type="scientific">Xenopus laevis</name>
    <name type="common">African clawed frog</name>
    <dbReference type="NCBI Taxonomy" id="8355"/>
    <lineage>
        <taxon>Eukaryota</taxon>
        <taxon>Metazoa</taxon>
        <taxon>Chordata</taxon>
        <taxon>Craniata</taxon>
        <taxon>Vertebrata</taxon>
        <taxon>Euteleostomi</taxon>
        <taxon>Amphibia</taxon>
        <taxon>Batrachia</taxon>
        <taxon>Anura</taxon>
        <taxon>Pipoidea</taxon>
        <taxon>Pipidae</taxon>
        <taxon>Xenopodinae</taxon>
        <taxon>Xenopus</taxon>
        <taxon>Xenopus</taxon>
    </lineage>
</organism>
<name>A0A974C9Z0_XENLA</name>
<dbReference type="Proteomes" id="UP000694892">
    <property type="component" value="Chromosome 8L"/>
</dbReference>